<evidence type="ECO:0000256" key="1">
    <source>
        <dbReference type="ARBA" id="ARBA00001933"/>
    </source>
</evidence>
<dbReference type="CDD" id="cd00609">
    <property type="entry name" value="AAT_like"/>
    <property type="match status" value="1"/>
</dbReference>
<dbReference type="SUPFAM" id="SSF53383">
    <property type="entry name" value="PLP-dependent transferases"/>
    <property type="match status" value="1"/>
</dbReference>
<comment type="catalytic activity">
    <reaction evidence="11 12">
        <text>L-histidinol phosphate + 2-oxoglutarate = 3-(imidazol-4-yl)-2-oxopropyl phosphate + L-glutamate</text>
        <dbReference type="Rhea" id="RHEA:23744"/>
        <dbReference type="ChEBI" id="CHEBI:16810"/>
        <dbReference type="ChEBI" id="CHEBI:29985"/>
        <dbReference type="ChEBI" id="CHEBI:57766"/>
        <dbReference type="ChEBI" id="CHEBI:57980"/>
        <dbReference type="EC" id="2.6.1.9"/>
    </reaction>
</comment>
<evidence type="ECO:0000256" key="7">
    <source>
        <dbReference type="ARBA" id="ARBA00022605"/>
    </source>
</evidence>
<dbReference type="GO" id="GO:0030170">
    <property type="term" value="F:pyridoxal phosphate binding"/>
    <property type="evidence" value="ECO:0007669"/>
    <property type="project" value="InterPro"/>
</dbReference>
<dbReference type="STRING" id="1073328.SAMN05216294_2530"/>
<sequence>MSGRAQSRPNAMQKTFDLNNIVRVSVLKLQPYSSARDEYVSDGSEMIFLDANENPFDNGVNRYPDPYQRSLKSLLAEQKGVSENQILLGNGSDEVLDLIYRAFCEPNQDNIITLPPTYGMYKVLSGINAVENREVLLTIDFEPYVEEILKVADANSKLLFICSPNNPTGNAFKKEKIEQLLNSFNGLVVIDEAYIDFSKDESWLSQLKNYQNLIVTQTLSKAYGLAGIRLGICYASEEIIGVLNKIKPPYNVNQLTQKRALERVMNQDLVNQEVQQILNERDELIKALNGLEFIEEIYPTDANFVLAKVDDANKRYQQLLDKQVVVRNRSTQPLCGNTLRFTVGTPDENKKLIAILKALN</sequence>
<keyword evidence="6 12" id="KW-0032">Aminotransferase</keyword>
<name>A0A1H2SMH8_9FLAO</name>
<dbReference type="Gene3D" id="3.40.640.10">
    <property type="entry name" value="Type I PLP-dependent aspartate aminotransferase-like (Major domain)"/>
    <property type="match status" value="1"/>
</dbReference>
<organism evidence="14 15">
    <name type="scientific">Flagellimonas zhangzhouensis</name>
    <dbReference type="NCBI Taxonomy" id="1073328"/>
    <lineage>
        <taxon>Bacteria</taxon>
        <taxon>Pseudomonadati</taxon>
        <taxon>Bacteroidota</taxon>
        <taxon>Flavobacteriia</taxon>
        <taxon>Flavobacteriales</taxon>
        <taxon>Flavobacteriaceae</taxon>
        <taxon>Flagellimonas</taxon>
    </lineage>
</organism>
<dbReference type="GO" id="GO:0004400">
    <property type="term" value="F:histidinol-phosphate transaminase activity"/>
    <property type="evidence" value="ECO:0007669"/>
    <property type="project" value="UniProtKB-UniRule"/>
</dbReference>
<evidence type="ECO:0000313" key="14">
    <source>
        <dbReference type="EMBL" id="SDW32810.1"/>
    </source>
</evidence>
<evidence type="ECO:0000256" key="5">
    <source>
        <dbReference type="ARBA" id="ARBA00011738"/>
    </source>
</evidence>
<dbReference type="HAMAP" id="MF_01023">
    <property type="entry name" value="HisC_aminotrans_2"/>
    <property type="match status" value="1"/>
</dbReference>
<dbReference type="Proteomes" id="UP000199592">
    <property type="component" value="Unassembled WGS sequence"/>
</dbReference>
<evidence type="ECO:0000256" key="3">
    <source>
        <dbReference type="ARBA" id="ARBA00005189"/>
    </source>
</evidence>
<dbReference type="PROSITE" id="PS00599">
    <property type="entry name" value="AA_TRANSFER_CLASS_2"/>
    <property type="match status" value="1"/>
</dbReference>
<dbReference type="InterPro" id="IPR005861">
    <property type="entry name" value="HisP_aminotrans"/>
</dbReference>
<accession>A0A1H2SMH8</accession>
<evidence type="ECO:0000256" key="12">
    <source>
        <dbReference type="HAMAP-Rule" id="MF_01023"/>
    </source>
</evidence>
<dbReference type="InterPro" id="IPR015424">
    <property type="entry name" value="PyrdxlP-dep_Trfase"/>
</dbReference>
<keyword evidence="9 12" id="KW-0663">Pyridoxal phosphate</keyword>
<evidence type="ECO:0000259" key="13">
    <source>
        <dbReference type="Pfam" id="PF00155"/>
    </source>
</evidence>
<evidence type="ECO:0000256" key="2">
    <source>
        <dbReference type="ARBA" id="ARBA00005011"/>
    </source>
</evidence>
<keyword evidence="10 12" id="KW-0368">Histidine biosynthesis</keyword>
<dbReference type="AlphaFoldDB" id="A0A1H2SMH8"/>
<dbReference type="PANTHER" id="PTHR42885">
    <property type="entry name" value="HISTIDINOL-PHOSPHATE AMINOTRANSFERASE-RELATED"/>
    <property type="match status" value="1"/>
</dbReference>
<comment type="pathway">
    <text evidence="3">Lipid metabolism.</text>
</comment>
<dbReference type="InterPro" id="IPR004839">
    <property type="entry name" value="Aminotransferase_I/II_large"/>
</dbReference>
<evidence type="ECO:0000256" key="4">
    <source>
        <dbReference type="ARBA" id="ARBA00007970"/>
    </source>
</evidence>
<comment type="pathway">
    <text evidence="2 12">Amino-acid biosynthesis; L-histidine biosynthesis; L-histidine from 5-phospho-alpha-D-ribose 1-diphosphate: step 7/9.</text>
</comment>
<dbReference type="Gene3D" id="3.90.1150.10">
    <property type="entry name" value="Aspartate Aminotransferase, domain 1"/>
    <property type="match status" value="1"/>
</dbReference>
<dbReference type="GO" id="GO:0000105">
    <property type="term" value="P:L-histidine biosynthetic process"/>
    <property type="evidence" value="ECO:0007669"/>
    <property type="project" value="UniProtKB-UniRule"/>
</dbReference>
<feature type="modified residue" description="N6-(pyridoxal phosphate)lysine" evidence="12">
    <location>
        <position position="221"/>
    </location>
</feature>
<feature type="domain" description="Aminotransferase class I/classII large" evidence="13">
    <location>
        <begin position="58"/>
        <end position="354"/>
    </location>
</feature>
<dbReference type="PANTHER" id="PTHR42885:SF2">
    <property type="entry name" value="HISTIDINOL-PHOSPHATE AMINOTRANSFERASE"/>
    <property type="match status" value="1"/>
</dbReference>
<protein>
    <recommendedName>
        <fullName evidence="12">Histidinol-phosphate aminotransferase</fullName>
        <ecNumber evidence="12">2.6.1.9</ecNumber>
    </recommendedName>
    <alternativeName>
        <fullName evidence="12">Imidazole acetol-phosphate transaminase</fullName>
    </alternativeName>
</protein>
<evidence type="ECO:0000256" key="11">
    <source>
        <dbReference type="ARBA" id="ARBA00047481"/>
    </source>
</evidence>
<evidence type="ECO:0000256" key="9">
    <source>
        <dbReference type="ARBA" id="ARBA00022898"/>
    </source>
</evidence>
<dbReference type="UniPathway" id="UPA00031">
    <property type="reaction ID" value="UER00012"/>
</dbReference>
<comment type="subunit">
    <text evidence="5 12">Homodimer.</text>
</comment>
<proteinExistence type="inferred from homology"/>
<evidence type="ECO:0000256" key="8">
    <source>
        <dbReference type="ARBA" id="ARBA00022679"/>
    </source>
</evidence>
<evidence type="ECO:0000313" key="15">
    <source>
        <dbReference type="Proteomes" id="UP000199592"/>
    </source>
</evidence>
<dbReference type="EC" id="2.6.1.9" evidence="12"/>
<dbReference type="InterPro" id="IPR015422">
    <property type="entry name" value="PyrdxlP-dep_Trfase_small"/>
</dbReference>
<dbReference type="Pfam" id="PF00155">
    <property type="entry name" value="Aminotran_1_2"/>
    <property type="match status" value="1"/>
</dbReference>
<evidence type="ECO:0000256" key="6">
    <source>
        <dbReference type="ARBA" id="ARBA00022576"/>
    </source>
</evidence>
<dbReference type="InterPro" id="IPR001917">
    <property type="entry name" value="Aminotrans_II_pyridoxalP_BS"/>
</dbReference>
<evidence type="ECO:0000256" key="10">
    <source>
        <dbReference type="ARBA" id="ARBA00023102"/>
    </source>
</evidence>
<comment type="cofactor">
    <cofactor evidence="1 12">
        <name>pyridoxal 5'-phosphate</name>
        <dbReference type="ChEBI" id="CHEBI:597326"/>
    </cofactor>
</comment>
<comment type="similarity">
    <text evidence="4 12">Belongs to the class-II pyridoxal-phosphate-dependent aminotransferase family. Histidinol-phosphate aminotransferase subfamily.</text>
</comment>
<reference evidence="15" key="1">
    <citation type="submission" date="2016-10" db="EMBL/GenBank/DDBJ databases">
        <authorList>
            <person name="Varghese N."/>
            <person name="Submissions S."/>
        </authorList>
    </citation>
    <scope>NUCLEOTIDE SEQUENCE [LARGE SCALE GENOMIC DNA]</scope>
    <source>
        <strain evidence="15">DSM 25030</strain>
    </source>
</reference>
<dbReference type="InterPro" id="IPR015421">
    <property type="entry name" value="PyrdxlP-dep_Trfase_major"/>
</dbReference>
<gene>
    <name evidence="12" type="primary">hisC</name>
    <name evidence="14" type="ORF">SAMN04487892_1171</name>
</gene>
<dbReference type="EMBL" id="FNMY01000001">
    <property type="protein sequence ID" value="SDW32810.1"/>
    <property type="molecule type" value="Genomic_DNA"/>
</dbReference>
<keyword evidence="15" id="KW-1185">Reference proteome</keyword>
<keyword evidence="7 12" id="KW-0028">Amino-acid biosynthesis</keyword>
<keyword evidence="8 12" id="KW-0808">Transferase</keyword>
<dbReference type="NCBIfam" id="TIGR01141">
    <property type="entry name" value="hisC"/>
    <property type="match status" value="1"/>
</dbReference>